<feature type="transmembrane region" description="Helical" evidence="1">
    <location>
        <begin position="81"/>
        <end position="104"/>
    </location>
</feature>
<reference evidence="4" key="1">
    <citation type="submission" date="2016-11" db="UniProtKB">
        <authorList>
            <consortium name="WormBaseParasite"/>
        </authorList>
    </citation>
    <scope>IDENTIFICATION</scope>
</reference>
<evidence type="ECO:0000256" key="1">
    <source>
        <dbReference type="SAM" id="Phobius"/>
    </source>
</evidence>
<keyword evidence="1" id="KW-0812">Transmembrane</keyword>
<keyword evidence="1" id="KW-1133">Transmembrane helix</keyword>
<feature type="transmembrane region" description="Helical" evidence="1">
    <location>
        <begin position="45"/>
        <end position="61"/>
    </location>
</feature>
<feature type="transmembrane region" description="Helical" evidence="1">
    <location>
        <begin position="155"/>
        <end position="179"/>
    </location>
</feature>
<evidence type="ECO:0000259" key="2">
    <source>
        <dbReference type="Pfam" id="PF10328"/>
    </source>
</evidence>
<dbReference type="Proteomes" id="UP000095282">
    <property type="component" value="Unplaced"/>
</dbReference>
<feature type="transmembrane region" description="Helical" evidence="1">
    <location>
        <begin position="12"/>
        <end position="38"/>
    </location>
</feature>
<evidence type="ECO:0000313" key="3">
    <source>
        <dbReference type="Proteomes" id="UP000095282"/>
    </source>
</evidence>
<dbReference type="PANTHER" id="PTHR23013">
    <property type="entry name" value="SERPENTINE RECEPTOR"/>
    <property type="match status" value="1"/>
</dbReference>
<dbReference type="InterPro" id="IPR019430">
    <property type="entry name" value="7TM_GPCR_serpentine_rcpt_Srx"/>
</dbReference>
<proteinExistence type="predicted"/>
<dbReference type="Pfam" id="PF10328">
    <property type="entry name" value="7TM_GPCR_Srx"/>
    <property type="match status" value="1"/>
</dbReference>
<evidence type="ECO:0000313" key="4">
    <source>
        <dbReference type="WBParaSite" id="Csp11.Scaffold629.g16609.t2"/>
    </source>
</evidence>
<dbReference type="PANTHER" id="PTHR23013:SF21">
    <property type="entry name" value="7TM GPCR SERPENTINE RECEPTOR CLASS X (SRX) DOMAIN-CONTAINING PROTEIN"/>
    <property type="match status" value="1"/>
</dbReference>
<protein>
    <submittedName>
        <fullName evidence="4">7TM_GPCR_Srx domain-containing protein</fullName>
    </submittedName>
</protein>
<organism evidence="3 4">
    <name type="scientific">Caenorhabditis tropicalis</name>
    <dbReference type="NCBI Taxonomy" id="1561998"/>
    <lineage>
        <taxon>Eukaryota</taxon>
        <taxon>Metazoa</taxon>
        <taxon>Ecdysozoa</taxon>
        <taxon>Nematoda</taxon>
        <taxon>Chromadorea</taxon>
        <taxon>Rhabditida</taxon>
        <taxon>Rhabditina</taxon>
        <taxon>Rhabditomorpha</taxon>
        <taxon>Rhabditoidea</taxon>
        <taxon>Rhabditidae</taxon>
        <taxon>Peloderinae</taxon>
        <taxon>Caenorhabditis</taxon>
    </lineage>
</organism>
<name>A0A1I7UAT5_9PELO</name>
<accession>A0A1I7UAT5</accession>
<dbReference type="AlphaFoldDB" id="A0A1I7UAT5"/>
<feature type="domain" description="7TM GPCR serpentine receptor class x (Srx)" evidence="2">
    <location>
        <begin position="52"/>
        <end position="180"/>
    </location>
</feature>
<feature type="transmembrane region" description="Helical" evidence="1">
    <location>
        <begin position="125"/>
        <end position="143"/>
    </location>
</feature>
<sequence length="219" mass="25101">MLSTPNYKDPVNLIAAFIMIMIACIGISSNLLIVYIFIRTPTERTSFNVISIECFMYYTSIDLTWYPNMEKKCDDDSDQYINMTAAFVIVMGILNIATFSKIYFFYHSTGIDVKERNKKIRKNRALFLQTMIQDAITLIDMIFTFKLSLMSESRVWLFFCGTVIWEIVHSLDGLIMVMFNERLTFLKKTFFVSSASPSLVLTAKVTPSAINSTYPPPIG</sequence>
<keyword evidence="1" id="KW-0472">Membrane</keyword>
<dbReference type="eggNOG" id="ENOG502TGIP">
    <property type="taxonomic scope" value="Eukaryota"/>
</dbReference>
<dbReference type="WBParaSite" id="Csp11.Scaffold629.g16609.t2">
    <property type="protein sequence ID" value="Csp11.Scaffold629.g16609.t2"/>
    <property type="gene ID" value="Csp11.Scaffold629.g16609"/>
</dbReference>
<keyword evidence="3" id="KW-1185">Reference proteome</keyword>